<gene>
    <name evidence="2" type="ORF">METH_14730</name>
</gene>
<evidence type="ECO:0000256" key="1">
    <source>
        <dbReference type="SAM" id="SignalP"/>
    </source>
</evidence>
<feature type="chain" id="PRO_5004783713" evidence="1">
    <location>
        <begin position="44"/>
        <end position="157"/>
    </location>
</feature>
<protein>
    <submittedName>
        <fullName evidence="2">Uncharacterized protein</fullName>
    </submittedName>
</protein>
<accession>V9W0I8</accession>
<evidence type="ECO:0000313" key="3">
    <source>
        <dbReference type="Proteomes" id="UP000018780"/>
    </source>
</evidence>
<dbReference type="AlphaFoldDB" id="V9W0I8"/>
<dbReference type="Proteomes" id="UP000018780">
    <property type="component" value="Chromosome"/>
</dbReference>
<evidence type="ECO:0000313" key="2">
    <source>
        <dbReference type="EMBL" id="AHD03150.1"/>
    </source>
</evidence>
<proteinExistence type="predicted"/>
<name>V9W0I8_9RHOB</name>
<dbReference type="KEGG" id="lmd:METH_14730"/>
<keyword evidence="1" id="KW-0732">Signal</keyword>
<dbReference type="HOGENOM" id="CLU_1957822_0_0_5"/>
<keyword evidence="3" id="KW-1185">Reference proteome</keyword>
<dbReference type="EMBL" id="CP006773">
    <property type="protein sequence ID" value="AHD03150.1"/>
    <property type="molecule type" value="Genomic_DNA"/>
</dbReference>
<sequence>MYQMPRTSFIFTACRAGLLRRLAGGCAIFMLALQVAVPGAAQAAGGGDWIEICGEFGVVEIQVAYEEGGEEQDCPECSTCPLCAAENGAGPVSVLRFGVRRAAVCAVMLPAGTLAPRNPAQFWHDGRGPPLVIEIEPGRALRASVAATQTRGEAPWF</sequence>
<organism evidence="2 3">
    <name type="scientific">Leisingera methylohalidivorans DSM 14336</name>
    <dbReference type="NCBI Taxonomy" id="999552"/>
    <lineage>
        <taxon>Bacteria</taxon>
        <taxon>Pseudomonadati</taxon>
        <taxon>Pseudomonadota</taxon>
        <taxon>Alphaproteobacteria</taxon>
        <taxon>Rhodobacterales</taxon>
        <taxon>Roseobacteraceae</taxon>
        <taxon>Leisingera</taxon>
    </lineage>
</organism>
<dbReference type="PATRIC" id="fig|999552.6.peg.2949"/>
<feature type="signal peptide" evidence="1">
    <location>
        <begin position="1"/>
        <end position="43"/>
    </location>
</feature>
<reference evidence="2 3" key="1">
    <citation type="submission" date="2013-09" db="EMBL/GenBank/DDBJ databases">
        <authorList>
            <consortium name="DOE Joint Genome Institute"/>
            <person name="Klenk H.-P."/>
            <person name="Huntemann M."/>
            <person name="Han J."/>
            <person name="Chen A."/>
            <person name="Kyrpides N."/>
            <person name="Mavromatis K."/>
            <person name="Markowitz V."/>
            <person name="Palaniappan K."/>
            <person name="Ivanova N."/>
            <person name="Schaumberg A."/>
            <person name="Pati A."/>
            <person name="Liolios K."/>
            <person name="Nordberg H.P."/>
            <person name="Cantor M.N."/>
            <person name="Hua S.X."/>
            <person name="Woyke T."/>
        </authorList>
    </citation>
    <scope>NUCLEOTIDE SEQUENCE [LARGE SCALE GENOMIC DNA]</scope>
    <source>
        <strain evidence="2 3">DSM 14336</strain>
    </source>
</reference>
<dbReference type="STRING" id="999552.METH_14730"/>